<dbReference type="EMBL" id="JBBNAF010000007">
    <property type="protein sequence ID" value="KAK9129002.1"/>
    <property type="molecule type" value="Genomic_DNA"/>
</dbReference>
<evidence type="ECO:0000313" key="3">
    <source>
        <dbReference type="Proteomes" id="UP001420932"/>
    </source>
</evidence>
<evidence type="ECO:0000256" key="1">
    <source>
        <dbReference type="SAM" id="SignalP"/>
    </source>
</evidence>
<sequence>MQLAFLLGIYSLDSSSIFAWMTECISYDEPGEGHIGRLHLIHREPPLAHLVDVCIHYVTAFGYIFGDLIQ</sequence>
<evidence type="ECO:0000313" key="2">
    <source>
        <dbReference type="EMBL" id="KAK9129002.1"/>
    </source>
</evidence>
<feature type="signal peptide" evidence="1">
    <location>
        <begin position="1"/>
        <end position="19"/>
    </location>
</feature>
<proteinExistence type="predicted"/>
<comment type="caution">
    <text evidence="2">The sequence shown here is derived from an EMBL/GenBank/DDBJ whole genome shotgun (WGS) entry which is preliminary data.</text>
</comment>
<name>A0AAP0J9Z0_9MAGN</name>
<keyword evidence="3" id="KW-1185">Reference proteome</keyword>
<accession>A0AAP0J9Z0</accession>
<dbReference type="AlphaFoldDB" id="A0AAP0J9Z0"/>
<gene>
    <name evidence="2" type="ORF">Syun_017799</name>
</gene>
<keyword evidence="1" id="KW-0732">Signal</keyword>
<dbReference type="Proteomes" id="UP001420932">
    <property type="component" value="Unassembled WGS sequence"/>
</dbReference>
<reference evidence="2 3" key="1">
    <citation type="submission" date="2024-01" db="EMBL/GenBank/DDBJ databases">
        <title>Genome assemblies of Stephania.</title>
        <authorList>
            <person name="Yang L."/>
        </authorList>
    </citation>
    <scope>NUCLEOTIDE SEQUENCE [LARGE SCALE GENOMIC DNA]</scope>
    <source>
        <strain evidence="2">YNDBR</strain>
        <tissue evidence="2">Leaf</tissue>
    </source>
</reference>
<protein>
    <submittedName>
        <fullName evidence="2">Uncharacterized protein</fullName>
    </submittedName>
</protein>
<organism evidence="2 3">
    <name type="scientific">Stephania yunnanensis</name>
    <dbReference type="NCBI Taxonomy" id="152371"/>
    <lineage>
        <taxon>Eukaryota</taxon>
        <taxon>Viridiplantae</taxon>
        <taxon>Streptophyta</taxon>
        <taxon>Embryophyta</taxon>
        <taxon>Tracheophyta</taxon>
        <taxon>Spermatophyta</taxon>
        <taxon>Magnoliopsida</taxon>
        <taxon>Ranunculales</taxon>
        <taxon>Menispermaceae</taxon>
        <taxon>Menispermoideae</taxon>
        <taxon>Cissampelideae</taxon>
        <taxon>Stephania</taxon>
    </lineage>
</organism>
<feature type="chain" id="PRO_5042911421" evidence="1">
    <location>
        <begin position="20"/>
        <end position="70"/>
    </location>
</feature>